<evidence type="ECO:0000313" key="7">
    <source>
        <dbReference type="Proteomes" id="UP000236161"/>
    </source>
</evidence>
<feature type="compositionally biased region" description="Low complexity" evidence="4">
    <location>
        <begin position="1"/>
        <end position="10"/>
    </location>
</feature>
<dbReference type="Proteomes" id="UP000236161">
    <property type="component" value="Unassembled WGS sequence"/>
</dbReference>
<dbReference type="PANTHER" id="PTHR13780">
    <property type="entry name" value="AMP-ACTIVATED PROTEIN KINASE, GAMMA REGULATORY SUBUNIT"/>
    <property type="match status" value="1"/>
</dbReference>
<evidence type="ECO:0000256" key="2">
    <source>
        <dbReference type="ARBA" id="ARBA00023122"/>
    </source>
</evidence>
<evidence type="ECO:0000256" key="1">
    <source>
        <dbReference type="ARBA" id="ARBA00022737"/>
    </source>
</evidence>
<dbReference type="SMART" id="SM00116">
    <property type="entry name" value="CBS"/>
    <property type="match status" value="1"/>
</dbReference>
<feature type="domain" description="CBS" evidence="5">
    <location>
        <begin position="271"/>
        <end position="329"/>
    </location>
</feature>
<keyword evidence="2 3" id="KW-0129">CBS domain</keyword>
<dbReference type="EMBL" id="KZ454794">
    <property type="protein sequence ID" value="PKA45805.1"/>
    <property type="molecule type" value="Genomic_DNA"/>
</dbReference>
<accession>A0A2H9ZR82</accession>
<evidence type="ECO:0000256" key="3">
    <source>
        <dbReference type="PROSITE-ProRule" id="PRU00703"/>
    </source>
</evidence>
<evidence type="ECO:0000256" key="4">
    <source>
        <dbReference type="SAM" id="MobiDB-lite"/>
    </source>
</evidence>
<dbReference type="OrthoDB" id="449052at2759"/>
<keyword evidence="7" id="KW-1185">Reference proteome</keyword>
<reference evidence="6 7" key="1">
    <citation type="journal article" date="2017" name="Nature">
        <title>The Apostasia genome and the evolution of orchids.</title>
        <authorList>
            <person name="Zhang G.Q."/>
            <person name="Liu K.W."/>
            <person name="Li Z."/>
            <person name="Lohaus R."/>
            <person name="Hsiao Y.Y."/>
            <person name="Niu S.C."/>
            <person name="Wang J.Y."/>
            <person name="Lin Y.C."/>
            <person name="Xu Q."/>
            <person name="Chen L.J."/>
            <person name="Yoshida K."/>
            <person name="Fujiwara S."/>
            <person name="Wang Z.W."/>
            <person name="Zhang Y.Q."/>
            <person name="Mitsuda N."/>
            <person name="Wang M."/>
            <person name="Liu G.H."/>
            <person name="Pecoraro L."/>
            <person name="Huang H.X."/>
            <person name="Xiao X.J."/>
            <person name="Lin M."/>
            <person name="Wu X.Y."/>
            <person name="Wu W.L."/>
            <person name="Chen Y.Y."/>
            <person name="Chang S.B."/>
            <person name="Sakamoto S."/>
            <person name="Ohme-Takagi M."/>
            <person name="Yagi M."/>
            <person name="Zeng S.J."/>
            <person name="Shen C.Y."/>
            <person name="Yeh C.M."/>
            <person name="Luo Y.B."/>
            <person name="Tsai W.C."/>
            <person name="Van de Peer Y."/>
            <person name="Liu Z.J."/>
        </authorList>
    </citation>
    <scope>NUCLEOTIDE SEQUENCE [LARGE SCALE GENOMIC DNA]</scope>
    <source>
        <strain evidence="7">cv. Shenzhen</strain>
        <tissue evidence="6">Stem</tissue>
    </source>
</reference>
<protein>
    <submittedName>
        <fullName evidence="6">SNF1-related protein kinase regulatory subunit gamma-like PV42a</fullName>
    </submittedName>
</protein>
<dbReference type="InterPro" id="IPR000644">
    <property type="entry name" value="CBS_dom"/>
</dbReference>
<sequence length="343" mass="36940">MEEANLQLQEEGGGGGNRLTKENDGDGDCDGDVNGRKKKLRRGSACGWLRDRKIRDLVRDKRRLVEVPCNASVAATVNALVANGVVAVPVAAPPGRYIGAGGSMILESDRATGAIRKHYIGIVTMLDVLVHIAEGDPADAGNGGAAVDLDGKMAVPVSSLIGHSLEGFSLWTLNPKTSILDCMETFSKGVHRALVPLDPHIYRGHDSHRSHQSYEDIRDLVAVPVIAVEEDQGCGDEQLLQDGTGPSMLNVSVVEFKERVSAAASSTLLDASKQKLITCYHDTELSKVIDEAVMAHVHRVWVVDRQGLLMGLVSLTDILRVIREKAMTIMEELQEVAATEPTL</sequence>
<dbReference type="PANTHER" id="PTHR13780:SF101">
    <property type="entry name" value="SNF1-RELATED PROTEIN KINASE REGULATORY SUBUNIT GAMMA-LIKE PV42A"/>
    <property type="match status" value="1"/>
</dbReference>
<keyword evidence="1" id="KW-0677">Repeat</keyword>
<dbReference type="GO" id="GO:0005737">
    <property type="term" value="C:cytoplasm"/>
    <property type="evidence" value="ECO:0007669"/>
    <property type="project" value="TreeGrafter"/>
</dbReference>
<dbReference type="STRING" id="1088818.A0A2H9ZR82"/>
<proteinExistence type="predicted"/>
<dbReference type="PROSITE" id="PS51371">
    <property type="entry name" value="CBS"/>
    <property type="match status" value="1"/>
</dbReference>
<dbReference type="AlphaFoldDB" id="A0A2H9ZR82"/>
<organism evidence="6 7">
    <name type="scientific">Apostasia shenzhenica</name>
    <dbReference type="NCBI Taxonomy" id="1088818"/>
    <lineage>
        <taxon>Eukaryota</taxon>
        <taxon>Viridiplantae</taxon>
        <taxon>Streptophyta</taxon>
        <taxon>Embryophyta</taxon>
        <taxon>Tracheophyta</taxon>
        <taxon>Spermatophyta</taxon>
        <taxon>Magnoliopsida</taxon>
        <taxon>Liliopsida</taxon>
        <taxon>Asparagales</taxon>
        <taxon>Orchidaceae</taxon>
        <taxon>Apostasioideae</taxon>
        <taxon>Apostasia</taxon>
    </lineage>
</organism>
<evidence type="ECO:0000259" key="5">
    <source>
        <dbReference type="PROSITE" id="PS51371"/>
    </source>
</evidence>
<keyword evidence="6" id="KW-0808">Transferase</keyword>
<feature type="region of interest" description="Disordered" evidence="4">
    <location>
        <begin position="1"/>
        <end position="34"/>
    </location>
</feature>
<gene>
    <name evidence="6" type="primary">PV42A</name>
    <name evidence="6" type="ORF">AXF42_Ash018356</name>
</gene>
<dbReference type="SUPFAM" id="SSF54631">
    <property type="entry name" value="CBS-domain pair"/>
    <property type="match status" value="1"/>
</dbReference>
<keyword evidence="6" id="KW-0418">Kinase</keyword>
<dbReference type="InterPro" id="IPR050511">
    <property type="entry name" value="AMPK_gamma/SDS23_families"/>
</dbReference>
<dbReference type="GO" id="GO:0016301">
    <property type="term" value="F:kinase activity"/>
    <property type="evidence" value="ECO:0007669"/>
    <property type="project" value="UniProtKB-KW"/>
</dbReference>
<name>A0A2H9ZR82_9ASPA</name>
<dbReference type="Pfam" id="PF00571">
    <property type="entry name" value="CBS"/>
    <property type="match status" value="1"/>
</dbReference>
<dbReference type="GO" id="GO:0005634">
    <property type="term" value="C:nucleus"/>
    <property type="evidence" value="ECO:0007669"/>
    <property type="project" value="TreeGrafter"/>
</dbReference>
<dbReference type="InterPro" id="IPR046342">
    <property type="entry name" value="CBS_dom_sf"/>
</dbReference>
<dbReference type="Gene3D" id="3.10.580.10">
    <property type="entry name" value="CBS-domain"/>
    <property type="match status" value="2"/>
</dbReference>
<evidence type="ECO:0000313" key="6">
    <source>
        <dbReference type="EMBL" id="PKA45805.1"/>
    </source>
</evidence>